<feature type="compositionally biased region" description="Polar residues" evidence="1">
    <location>
        <begin position="746"/>
        <end position="759"/>
    </location>
</feature>
<reference evidence="2" key="1">
    <citation type="journal article" date="2023" name="PhytoFront">
        <title>Draft Genome Resources of Seven Strains of Tilletia horrida, Causal Agent of Kernel Smut of Rice.</title>
        <authorList>
            <person name="Khanal S."/>
            <person name="Antony Babu S."/>
            <person name="Zhou X.G."/>
        </authorList>
    </citation>
    <scope>NUCLEOTIDE SEQUENCE</scope>
    <source>
        <strain evidence="2">TX6</strain>
    </source>
</reference>
<evidence type="ECO:0000313" key="3">
    <source>
        <dbReference type="Proteomes" id="UP001176517"/>
    </source>
</evidence>
<organism evidence="2 3">
    <name type="scientific">Tilletia horrida</name>
    <dbReference type="NCBI Taxonomy" id="155126"/>
    <lineage>
        <taxon>Eukaryota</taxon>
        <taxon>Fungi</taxon>
        <taxon>Dikarya</taxon>
        <taxon>Basidiomycota</taxon>
        <taxon>Ustilaginomycotina</taxon>
        <taxon>Exobasidiomycetes</taxon>
        <taxon>Tilletiales</taxon>
        <taxon>Tilletiaceae</taxon>
        <taxon>Tilletia</taxon>
    </lineage>
</organism>
<proteinExistence type="predicted"/>
<feature type="region of interest" description="Disordered" evidence="1">
    <location>
        <begin position="1268"/>
        <end position="1348"/>
    </location>
</feature>
<feature type="region of interest" description="Disordered" evidence="1">
    <location>
        <begin position="701"/>
        <end position="759"/>
    </location>
</feature>
<accession>A0AAN6GUW0</accession>
<feature type="compositionally biased region" description="Polar residues" evidence="1">
    <location>
        <begin position="1295"/>
        <end position="1310"/>
    </location>
</feature>
<feature type="compositionally biased region" description="Low complexity" evidence="1">
    <location>
        <begin position="1337"/>
        <end position="1348"/>
    </location>
</feature>
<keyword evidence="3" id="KW-1185">Reference proteome</keyword>
<feature type="region of interest" description="Disordered" evidence="1">
    <location>
        <begin position="908"/>
        <end position="942"/>
    </location>
</feature>
<feature type="region of interest" description="Disordered" evidence="1">
    <location>
        <begin position="345"/>
        <end position="383"/>
    </location>
</feature>
<feature type="region of interest" description="Disordered" evidence="1">
    <location>
        <begin position="1"/>
        <end position="114"/>
    </location>
</feature>
<feature type="compositionally biased region" description="Low complexity" evidence="1">
    <location>
        <begin position="869"/>
        <end position="887"/>
    </location>
</feature>
<comment type="caution">
    <text evidence="2">The sequence shown here is derived from an EMBL/GenBank/DDBJ whole genome shotgun (WGS) entry which is preliminary data.</text>
</comment>
<feature type="region of interest" description="Disordered" evidence="1">
    <location>
        <begin position="182"/>
        <end position="225"/>
    </location>
</feature>
<gene>
    <name evidence="2" type="ORF">OC846_000678</name>
</gene>
<feature type="region of interest" description="Disordered" evidence="1">
    <location>
        <begin position="836"/>
        <end position="890"/>
    </location>
</feature>
<feature type="compositionally biased region" description="Low complexity" evidence="1">
    <location>
        <begin position="701"/>
        <end position="740"/>
    </location>
</feature>
<feature type="region of interest" description="Disordered" evidence="1">
    <location>
        <begin position="1082"/>
        <end position="1118"/>
    </location>
</feature>
<protein>
    <submittedName>
        <fullName evidence="2">Uncharacterized protein</fullName>
    </submittedName>
</protein>
<feature type="region of interest" description="Disordered" evidence="1">
    <location>
        <begin position="1421"/>
        <end position="1442"/>
    </location>
</feature>
<dbReference type="Proteomes" id="UP001176517">
    <property type="component" value="Unassembled WGS sequence"/>
</dbReference>
<feature type="compositionally biased region" description="Polar residues" evidence="1">
    <location>
        <begin position="59"/>
        <end position="91"/>
    </location>
</feature>
<feature type="region of interest" description="Disordered" evidence="1">
    <location>
        <begin position="268"/>
        <end position="323"/>
    </location>
</feature>
<feature type="compositionally biased region" description="Polar residues" evidence="1">
    <location>
        <begin position="1094"/>
        <end position="1115"/>
    </location>
</feature>
<sequence length="1463" mass="153096">MFTRQDGAALDSGLVPAPGVSASAIMRSKSHEKAHPSPLSPTFPPSQTAARPDMLLNLGSPTTTSAQGPRSPSYPPNSSKTPRSLKSQSISGVKLRRDKGSKDRHAPLSPAAGPIVMDRHVPTYASMPGQLRTAPPLLQGSDSVACVSPPGHFATDSDLAGIPFRSESGDGTEKKLFSKLSHHPTAPISGTMHSSPPFHDHGQDHHHLHHHHQHSSLDDAEDGPQDSFFAHLRAECEDCHEILDTEAVLDRKSPRRRSNLPLPLSIEEEDREEGIRSAGWRKEVDPSYRPAQSLEAEQRTKDSRRHSSGGSKQSSSTLAPLRAEDVLGQRKETWQDYEQEQVLGGFASLGVTPSKARDRDSGSSTGHGGRSRSNTGSVKLGPQSALAVGGSTLSRQYESTAGEIFDGGASSPRTESHDGGDEAEAVDARIAWPATLKARNSDPMETLDILSIEEMGMQSINMGNPDDWEGCIIGPVRPDAPTSQLRLASASEFCRASAGISWAVARFVGQPRKWIVTPLEALRPGQDEHRVACTEARTVVVTDHVHTQRSDSTKDGLNFLDAASGHGPNPKGGHNSVSPFAETTMFNLRFLRAKSNVAGLSDHVENPKLPSAPDHAVVLAHPDAHRKMARAAFRTGNEGSALKSHLVDSVWANSSGVGTGTTAVSSLDNNAKMTLAERRRAADSDLTDFGGFYDPFDSESVTLSSGGGSTSRHGSQNARGSASLSVSSGPSSRSGSSVVGLGFGSNTSAESTQMRNGSVQSEKLNFSQSILSASSAFGAALPITPGPTTTARPYNGSLPLGSASTAAVSSLYGGPMSLSQSPYPPSASQVAKTLRRTRSKPALRASIRDAAVSRVDSPPRSLALRQANSSATTSPSMQSSPHVSSLPRSGLHVSHPAIVSTLSLEPAVSGSELGSRPHSRRPSFGKSPSYQSAVPGMSENMGAPWDTNAMAQTATLMPASSTSSGRRRAHADLCGLDSVPPRSLTMTIPLPLFQLHNAPRPITRYIRITFVPFASADEDEDDSAASKSQADHHHRHLPLFQHSHLGKFGHAARLNQNHSQASALIPMPDDFELPLSPLLTPTATVPPSLMGMTPQASAHNLQQQHQQSATPSASLQLPPAPQAFQSWYRKIANAASARGLLYNHEDGGNGGFSVGGNNAGESSSKDWFKRIGRHHDDSLTSSNGSGSQMKSSATIMGLGGNSVTVSTASAASQKAATDFVHDRCRLPGRRRSGAEAFRVTALVMNDPTAVSGPGPTGFTHPVSRTMSANSGGGKRVGAQPTATPTWGGGLLAAGSISSDGMNSSHVSPRQVQGAFSAAAPETPNSQSPSVESEFELQTGQSGATTTASAGDSAASLVVDWSADLPEPGTFPVVLAYCDGSRARSLQLVPEGWEAIGLGAGAAALGLPGFDAAAAEAQLASPKERGPDKVGGEEQPASKSALPSGALGGVADLIMAACAAVMDI</sequence>
<evidence type="ECO:0000313" key="2">
    <source>
        <dbReference type="EMBL" id="KAK0557227.1"/>
    </source>
</evidence>
<feature type="compositionally biased region" description="Basic and acidic residues" evidence="1">
    <location>
        <begin position="1421"/>
        <end position="1431"/>
    </location>
</feature>
<name>A0AAN6GUW0_9BASI</name>
<dbReference type="EMBL" id="JAPDMZ010000007">
    <property type="protein sequence ID" value="KAK0557227.1"/>
    <property type="molecule type" value="Genomic_DNA"/>
</dbReference>
<evidence type="ECO:0000256" key="1">
    <source>
        <dbReference type="SAM" id="MobiDB-lite"/>
    </source>
</evidence>